<feature type="region of interest" description="Disordered" evidence="2">
    <location>
        <begin position="349"/>
        <end position="379"/>
    </location>
</feature>
<protein>
    <submittedName>
        <fullName evidence="3">Uncharacterized protein</fullName>
    </submittedName>
</protein>
<keyword evidence="4" id="KW-1185">Reference proteome</keyword>
<feature type="compositionally biased region" description="Basic residues" evidence="2">
    <location>
        <begin position="368"/>
        <end position="379"/>
    </location>
</feature>
<evidence type="ECO:0000256" key="2">
    <source>
        <dbReference type="SAM" id="MobiDB-lite"/>
    </source>
</evidence>
<reference evidence="3" key="1">
    <citation type="submission" date="2022-03" db="EMBL/GenBank/DDBJ databases">
        <title>Draft genome sequence of Aduncisulcus paluster, a free-living microaerophilic Fornicata.</title>
        <authorList>
            <person name="Yuyama I."/>
            <person name="Kume K."/>
            <person name="Tamura T."/>
            <person name="Inagaki Y."/>
            <person name="Hashimoto T."/>
        </authorList>
    </citation>
    <scope>NUCLEOTIDE SEQUENCE</scope>
    <source>
        <strain evidence="3">NY0171</strain>
    </source>
</reference>
<feature type="coiled-coil region" evidence="1">
    <location>
        <begin position="4"/>
        <end position="74"/>
    </location>
</feature>
<comment type="caution">
    <text evidence="3">The sequence shown here is derived from an EMBL/GenBank/DDBJ whole genome shotgun (WGS) entry which is preliminary data.</text>
</comment>
<organism evidence="3 4">
    <name type="scientific">Aduncisulcus paluster</name>
    <dbReference type="NCBI Taxonomy" id="2918883"/>
    <lineage>
        <taxon>Eukaryota</taxon>
        <taxon>Metamonada</taxon>
        <taxon>Carpediemonas-like organisms</taxon>
        <taxon>Aduncisulcus</taxon>
    </lineage>
</organism>
<gene>
    <name evidence="3" type="ORF">ADUPG1_009936</name>
</gene>
<dbReference type="Proteomes" id="UP001057375">
    <property type="component" value="Unassembled WGS sequence"/>
</dbReference>
<feature type="coiled-coil region" evidence="1">
    <location>
        <begin position="216"/>
        <end position="274"/>
    </location>
</feature>
<keyword evidence="1" id="KW-0175">Coiled coil</keyword>
<evidence type="ECO:0000313" key="4">
    <source>
        <dbReference type="Proteomes" id="UP001057375"/>
    </source>
</evidence>
<feature type="compositionally biased region" description="Polar residues" evidence="2">
    <location>
        <begin position="292"/>
        <end position="313"/>
    </location>
</feature>
<feature type="region of interest" description="Disordered" evidence="2">
    <location>
        <begin position="288"/>
        <end position="314"/>
    </location>
</feature>
<sequence>MEEEEALEDKIIRLEKRCFSLEAKVAEYAPKAAKYDEECKDTTKDIVVMLQDELEQVCTNNEELTNTIDSLQKEMEEMIPKKLHEAKIGVCEDNITVLLKKIEILEEEVAKKVEAEPIPELVDSADIKKLESQVMELQIKLEEACGQRDAYAANLQHAEQETLKALKTSREVEQEASKSVQLYEARISALKESYKQSAPVASVDPTSIQGSFMKIKEEAEEANRKWLEALDKLEEVEKELEDYKVKDHSSQTRIRSLNLLLKQAKEEVDTMRQGQTIEISPIDRAGLVRPGNFSSRTMPRTMPTHSTTKTSGLYGTYKPELGAASDACNRVGITPEEMKRQAIAFEKKRLEDEKAASEKQDSHETKKEKKKWFHLGRKK</sequence>
<feature type="compositionally biased region" description="Basic and acidic residues" evidence="2">
    <location>
        <begin position="349"/>
        <end position="367"/>
    </location>
</feature>
<evidence type="ECO:0000256" key="1">
    <source>
        <dbReference type="SAM" id="Coils"/>
    </source>
</evidence>
<accession>A0ABQ5KYH0</accession>
<feature type="coiled-coil region" evidence="1">
    <location>
        <begin position="127"/>
        <end position="161"/>
    </location>
</feature>
<proteinExistence type="predicted"/>
<dbReference type="EMBL" id="BQXS01011378">
    <property type="protein sequence ID" value="GKT37081.1"/>
    <property type="molecule type" value="Genomic_DNA"/>
</dbReference>
<evidence type="ECO:0000313" key="3">
    <source>
        <dbReference type="EMBL" id="GKT37081.1"/>
    </source>
</evidence>
<name>A0ABQ5KYH0_9EUKA</name>